<accession>A0ABX2JEB1</accession>
<feature type="chain" id="PRO_5047386868" evidence="3">
    <location>
        <begin position="32"/>
        <end position="531"/>
    </location>
</feature>
<dbReference type="InterPro" id="IPR008928">
    <property type="entry name" value="6-hairpin_glycosidase_sf"/>
</dbReference>
<organism evidence="4 5">
    <name type="scientific">Sphingomonas hominis</name>
    <dbReference type="NCBI Taxonomy" id="2741495"/>
    <lineage>
        <taxon>Bacteria</taxon>
        <taxon>Pseudomonadati</taxon>
        <taxon>Pseudomonadota</taxon>
        <taxon>Alphaproteobacteria</taxon>
        <taxon>Sphingomonadales</taxon>
        <taxon>Sphingomonadaceae</taxon>
        <taxon>Sphingomonas</taxon>
    </lineage>
</organism>
<keyword evidence="3" id="KW-0732">Signal</keyword>
<dbReference type="PROSITE" id="PS00927">
    <property type="entry name" value="TREHALASE_1"/>
    <property type="match status" value="1"/>
</dbReference>
<name>A0ABX2JEB1_9SPHN</name>
<evidence type="ECO:0000256" key="2">
    <source>
        <dbReference type="ARBA" id="ARBA00023295"/>
    </source>
</evidence>
<dbReference type="SUPFAM" id="SSF48208">
    <property type="entry name" value="Six-hairpin glycosidases"/>
    <property type="match status" value="1"/>
</dbReference>
<sequence length="531" mass="58010">MTFARPARIGHLRVTAAAVLLALGGCATAPALPPVAAVDPAGVQTPADLYGDLFAAVQTRRIFPDGKTFVDAVPKRAPAEIMRDWRAAGAMDDAGLRAFVLANFDVPGLNPAPVPETGGKSVVMAEHIRRLWPVLTRPPLVPPAGSSALALPRPYVVPGGRFREMYYWDGYFTMLGLKADGQGALVDSMIDDFVSLVERYGHVPNGTRSYYLSRSQPPFLYAMMALSPVSDAGVKARRLAALKREWAYWTTPERTTTMPDGTTLQHYWDARTTPRDESYREDVETARASGRPVSEVYRDLRAGAESGWDFSSRWLSDWQTLASIDTTRIVPVDLNSLLFGLEQAIATGCADAGETDCASTFTDRAATRRNAVERWLWDEAGGRYGDYDTVRKAVRGGVTAATLYPLFTGLASKDHGKRTAEATERLLLAANGLRTTTVATGQQWDKPNGWAPLQWIAVEGLTRYERGDLAAAVALRFVSTVEREYRSSGKLLEKYDVEQSRAGGGGEYPTQDGFGWTNGVVRALQGRYPGM</sequence>
<dbReference type="Pfam" id="PF01204">
    <property type="entry name" value="Trehalase"/>
    <property type="match status" value="1"/>
</dbReference>
<reference evidence="4 5" key="1">
    <citation type="submission" date="2020-06" db="EMBL/GenBank/DDBJ databases">
        <title>Sphingomonas hominis sp. nov., a member of the Sphingomonas, isolated from the hair of a 22-year-old girl.</title>
        <authorList>
            <person name="Zhang D.-F."/>
            <person name="Cui X.-W."/>
        </authorList>
    </citation>
    <scope>NUCLEOTIDE SEQUENCE [LARGE SCALE GENOMIC DNA]</scope>
    <source>
        <strain evidence="4 5">HHU CXW</strain>
    </source>
</reference>
<dbReference type="PANTHER" id="PTHR23403:SF1">
    <property type="entry name" value="TREHALASE"/>
    <property type="match status" value="1"/>
</dbReference>
<evidence type="ECO:0000256" key="1">
    <source>
        <dbReference type="ARBA" id="ARBA00022801"/>
    </source>
</evidence>
<protein>
    <submittedName>
        <fullName evidence="4">Alpha,alpha-trehalase TreF</fullName>
    </submittedName>
</protein>
<keyword evidence="2" id="KW-0326">Glycosidase</keyword>
<feature type="signal peptide" evidence="3">
    <location>
        <begin position="1"/>
        <end position="31"/>
    </location>
</feature>
<dbReference type="InterPro" id="IPR018232">
    <property type="entry name" value="Glyco_hydro_37_CS"/>
</dbReference>
<dbReference type="EMBL" id="JABULH010000002">
    <property type="protein sequence ID" value="NTS64805.1"/>
    <property type="molecule type" value="Genomic_DNA"/>
</dbReference>
<keyword evidence="5" id="KW-1185">Reference proteome</keyword>
<dbReference type="PRINTS" id="PR00744">
    <property type="entry name" value="GLHYDRLASE37"/>
</dbReference>
<comment type="caution">
    <text evidence="4">The sequence shown here is derived from an EMBL/GenBank/DDBJ whole genome shotgun (WGS) entry which is preliminary data.</text>
</comment>
<dbReference type="PANTHER" id="PTHR23403">
    <property type="entry name" value="TREHALASE"/>
    <property type="match status" value="1"/>
</dbReference>
<dbReference type="InterPro" id="IPR001661">
    <property type="entry name" value="Glyco_hydro_37"/>
</dbReference>
<dbReference type="Gene3D" id="1.50.10.10">
    <property type="match status" value="1"/>
</dbReference>
<dbReference type="RefSeq" id="WP_174193173.1">
    <property type="nucleotide sequence ID" value="NZ_JABULH010000002.1"/>
</dbReference>
<keyword evidence="1" id="KW-0378">Hydrolase</keyword>
<gene>
    <name evidence="4" type="primary">treF</name>
    <name evidence="4" type="ORF">HRV97_06495</name>
</gene>
<dbReference type="PROSITE" id="PS00928">
    <property type="entry name" value="TREHALASE_2"/>
    <property type="match status" value="1"/>
</dbReference>
<evidence type="ECO:0000256" key="3">
    <source>
        <dbReference type="SAM" id="SignalP"/>
    </source>
</evidence>
<dbReference type="InterPro" id="IPR012341">
    <property type="entry name" value="6hp_glycosidase-like_sf"/>
</dbReference>
<evidence type="ECO:0000313" key="4">
    <source>
        <dbReference type="EMBL" id="NTS64805.1"/>
    </source>
</evidence>
<dbReference type="NCBIfam" id="NF009773">
    <property type="entry name" value="PRK13270.1"/>
    <property type="match status" value="1"/>
</dbReference>
<dbReference type="PROSITE" id="PS51257">
    <property type="entry name" value="PROKAR_LIPOPROTEIN"/>
    <property type="match status" value="1"/>
</dbReference>
<proteinExistence type="predicted"/>
<evidence type="ECO:0000313" key="5">
    <source>
        <dbReference type="Proteomes" id="UP000621447"/>
    </source>
</evidence>
<dbReference type="Proteomes" id="UP000621447">
    <property type="component" value="Unassembled WGS sequence"/>
</dbReference>